<keyword evidence="3" id="KW-1185">Reference proteome</keyword>
<dbReference type="Proteomes" id="UP001296943">
    <property type="component" value="Unassembled WGS sequence"/>
</dbReference>
<dbReference type="RefSeq" id="WP_204500528.1">
    <property type="nucleotide sequence ID" value="NZ_JAFBDR010000015.1"/>
</dbReference>
<organism evidence="2 3">
    <name type="scientific">Aquibacillus albus</name>
    <dbReference type="NCBI Taxonomy" id="1168171"/>
    <lineage>
        <taxon>Bacteria</taxon>
        <taxon>Bacillati</taxon>
        <taxon>Bacillota</taxon>
        <taxon>Bacilli</taxon>
        <taxon>Bacillales</taxon>
        <taxon>Bacillaceae</taxon>
        <taxon>Aquibacillus</taxon>
    </lineage>
</organism>
<dbReference type="EMBL" id="JAFBDR010000015">
    <property type="protein sequence ID" value="MBM7572258.1"/>
    <property type="molecule type" value="Genomic_DNA"/>
</dbReference>
<name>A0ABS2N2H6_9BACI</name>
<sequence length="138" mass="16063">MGKKDLHPSIEEFKTFVKKHPGLIKHVRSGNESWQTYYEKWVLLGEDDPSWEKYKEKKKSSKEGEKAETTESKKDKSDIMNQIMNMVENVDLDKVEGHINQLNGAITNIQSLIGQFQNVRKNNSTKGEHRPPFQFNKD</sequence>
<dbReference type="InterPro" id="IPR025953">
    <property type="entry name" value="YlbD_coat"/>
</dbReference>
<evidence type="ECO:0000313" key="2">
    <source>
        <dbReference type="EMBL" id="MBM7572258.1"/>
    </source>
</evidence>
<feature type="region of interest" description="Disordered" evidence="1">
    <location>
        <begin position="55"/>
        <end position="77"/>
    </location>
</feature>
<accession>A0ABS2N2H6</accession>
<protein>
    <recommendedName>
        <fullName evidence="4">Cytosolic protein</fullName>
    </recommendedName>
</protein>
<evidence type="ECO:0000256" key="1">
    <source>
        <dbReference type="SAM" id="MobiDB-lite"/>
    </source>
</evidence>
<proteinExistence type="predicted"/>
<dbReference type="Pfam" id="PF14071">
    <property type="entry name" value="YlbD_coat"/>
    <property type="match status" value="1"/>
</dbReference>
<evidence type="ECO:0000313" key="3">
    <source>
        <dbReference type="Proteomes" id="UP001296943"/>
    </source>
</evidence>
<evidence type="ECO:0008006" key="4">
    <source>
        <dbReference type="Google" id="ProtNLM"/>
    </source>
</evidence>
<comment type="caution">
    <text evidence="2">The sequence shown here is derived from an EMBL/GenBank/DDBJ whole genome shotgun (WGS) entry which is preliminary data.</text>
</comment>
<gene>
    <name evidence="2" type="ORF">JOC48_002761</name>
</gene>
<reference evidence="2 3" key="1">
    <citation type="submission" date="2021-01" db="EMBL/GenBank/DDBJ databases">
        <title>Genomic Encyclopedia of Type Strains, Phase IV (KMG-IV): sequencing the most valuable type-strain genomes for metagenomic binning, comparative biology and taxonomic classification.</title>
        <authorList>
            <person name="Goeker M."/>
        </authorList>
    </citation>
    <scope>NUCLEOTIDE SEQUENCE [LARGE SCALE GENOMIC DNA]</scope>
    <source>
        <strain evidence="2 3">DSM 23711</strain>
    </source>
</reference>